<dbReference type="Proteomes" id="UP000321558">
    <property type="component" value="Unassembled WGS sequence"/>
</dbReference>
<name>A0A511ZQ38_9BACI</name>
<dbReference type="EMBL" id="BJYM01000024">
    <property type="protein sequence ID" value="GEN89537.1"/>
    <property type="molecule type" value="Genomic_DNA"/>
</dbReference>
<organism evidence="1 2">
    <name type="scientific">Oceanobacillus sojae</name>
    <dbReference type="NCBI Taxonomy" id="582851"/>
    <lineage>
        <taxon>Bacteria</taxon>
        <taxon>Bacillati</taxon>
        <taxon>Bacillota</taxon>
        <taxon>Bacilli</taxon>
        <taxon>Bacillales</taxon>
        <taxon>Bacillaceae</taxon>
        <taxon>Oceanobacillus</taxon>
    </lineage>
</organism>
<gene>
    <name evidence="1" type="ORF">OSO01_42760</name>
</gene>
<evidence type="ECO:0000313" key="2">
    <source>
        <dbReference type="Proteomes" id="UP000321558"/>
    </source>
</evidence>
<accession>A0A511ZQ38</accession>
<keyword evidence="2" id="KW-1185">Reference proteome</keyword>
<protein>
    <submittedName>
        <fullName evidence="1">Uncharacterized protein</fullName>
    </submittedName>
</protein>
<comment type="caution">
    <text evidence="1">The sequence shown here is derived from an EMBL/GenBank/DDBJ whole genome shotgun (WGS) entry which is preliminary data.</text>
</comment>
<dbReference type="AlphaFoldDB" id="A0A511ZQ38"/>
<proteinExistence type="predicted"/>
<sequence length="61" mass="7239">MNQYSEFDFMHIQSFINGLKQDLQTVKLSIREDWNNGITEGHVNRLKMIKRIMYGRASFST</sequence>
<reference evidence="1 2" key="1">
    <citation type="submission" date="2019-07" db="EMBL/GenBank/DDBJ databases">
        <title>Whole genome shotgun sequence of Oceanobacillus sojae NBRC 105379.</title>
        <authorList>
            <person name="Hosoyama A."/>
            <person name="Uohara A."/>
            <person name="Ohji S."/>
            <person name="Ichikawa N."/>
        </authorList>
    </citation>
    <scope>NUCLEOTIDE SEQUENCE [LARGE SCALE GENOMIC DNA]</scope>
    <source>
        <strain evidence="1 2">NBRC 105379</strain>
    </source>
</reference>
<evidence type="ECO:0000313" key="1">
    <source>
        <dbReference type="EMBL" id="GEN89537.1"/>
    </source>
</evidence>